<dbReference type="RefSeq" id="WP_323450166.1">
    <property type="nucleotide sequence ID" value="NZ_BSBI01000013.1"/>
</dbReference>
<dbReference type="EMBL" id="BSBI01000013">
    <property type="protein sequence ID" value="GLF98182.1"/>
    <property type="molecule type" value="Genomic_DNA"/>
</dbReference>
<dbReference type="Proteomes" id="UP001291653">
    <property type="component" value="Unassembled WGS sequence"/>
</dbReference>
<organism evidence="3 4">
    <name type="scientific">Streptomyces yaizuensis</name>
    <dbReference type="NCBI Taxonomy" id="2989713"/>
    <lineage>
        <taxon>Bacteria</taxon>
        <taxon>Bacillati</taxon>
        <taxon>Actinomycetota</taxon>
        <taxon>Actinomycetes</taxon>
        <taxon>Kitasatosporales</taxon>
        <taxon>Streptomycetaceae</taxon>
        <taxon>Streptomyces</taxon>
    </lineage>
</organism>
<evidence type="ECO:0000313" key="3">
    <source>
        <dbReference type="EMBL" id="GLF98182.1"/>
    </source>
</evidence>
<gene>
    <name evidence="3" type="ORF">SYYSPA8_27815</name>
</gene>
<dbReference type="PROSITE" id="PS50943">
    <property type="entry name" value="HTH_CROC1"/>
    <property type="match status" value="1"/>
</dbReference>
<reference evidence="3 4" key="1">
    <citation type="submission" date="2022-10" db="EMBL/GenBank/DDBJ databases">
        <title>Draft genome sequence of Streptomyces sp. YSPA8.</title>
        <authorList>
            <person name="Moriuchi R."/>
            <person name="Dohra H."/>
            <person name="Yamamura H."/>
            <person name="Kodani S."/>
        </authorList>
    </citation>
    <scope>NUCLEOTIDE SEQUENCE [LARGE SCALE GENOMIC DNA]</scope>
    <source>
        <strain evidence="3 4">YSPA8</strain>
    </source>
</reference>
<dbReference type="CDD" id="cd00093">
    <property type="entry name" value="HTH_XRE"/>
    <property type="match status" value="1"/>
</dbReference>
<name>A0ABQ5P6J2_9ACTN</name>
<sequence>MTKFHPDLRRRRGAVLLAVGAALEQRPSPSRRDEAAFVKALGELVAVCLPGSGPADVPEREISSLLHLALLQKSDRYEPRVTEHVFDGDLLIDGAIYEPPPGRLGVYAGSAPDPDASPRRLVARLALYTLTGLGHGEEHLAVVREVLPWAVDAPVLVREMVVRREVSGRSRADVARVTGVSVSTVGNWESGQSIPHRQDWPAVCTAYGFGEEEFGRLLDLTGPPERRGAPHGGDTGAQEPAEPAPLQAPPDDDCELQARRVTEGAARVGAVPVWRDAAVGGSGIGGWYLDLCDDGEPAWERSRAGRTAPPATASGGVLGPVDLSALMHRQDWTMWLISTSGAIGEKAGAHMDACLADRPRDAAATAAFFRAGTDLSLAYQHALNLHPGAGRTDSFAATADRAVASALSKIMIVMLTAL</sequence>
<evidence type="ECO:0000256" key="1">
    <source>
        <dbReference type="SAM" id="MobiDB-lite"/>
    </source>
</evidence>
<evidence type="ECO:0000259" key="2">
    <source>
        <dbReference type="PROSITE" id="PS50943"/>
    </source>
</evidence>
<accession>A0ABQ5P6J2</accession>
<keyword evidence="4" id="KW-1185">Reference proteome</keyword>
<dbReference type="Gene3D" id="1.10.260.40">
    <property type="entry name" value="lambda repressor-like DNA-binding domains"/>
    <property type="match status" value="1"/>
</dbReference>
<feature type="region of interest" description="Disordered" evidence="1">
    <location>
        <begin position="219"/>
        <end position="252"/>
    </location>
</feature>
<evidence type="ECO:0000313" key="4">
    <source>
        <dbReference type="Proteomes" id="UP001291653"/>
    </source>
</evidence>
<dbReference type="Pfam" id="PF13560">
    <property type="entry name" value="HTH_31"/>
    <property type="match status" value="1"/>
</dbReference>
<protein>
    <submittedName>
        <fullName evidence="3">Helix-turn-helix domain-containing protein</fullName>
    </submittedName>
</protein>
<proteinExistence type="predicted"/>
<dbReference type="SUPFAM" id="SSF47413">
    <property type="entry name" value="lambda repressor-like DNA-binding domains"/>
    <property type="match status" value="1"/>
</dbReference>
<dbReference type="SMART" id="SM00530">
    <property type="entry name" value="HTH_XRE"/>
    <property type="match status" value="1"/>
</dbReference>
<feature type="domain" description="HTH cro/C1-type" evidence="2">
    <location>
        <begin position="160"/>
        <end position="214"/>
    </location>
</feature>
<dbReference type="InterPro" id="IPR001387">
    <property type="entry name" value="Cro/C1-type_HTH"/>
</dbReference>
<dbReference type="InterPro" id="IPR010982">
    <property type="entry name" value="Lambda_DNA-bd_dom_sf"/>
</dbReference>
<comment type="caution">
    <text evidence="3">The sequence shown here is derived from an EMBL/GenBank/DDBJ whole genome shotgun (WGS) entry which is preliminary data.</text>
</comment>